<protein>
    <submittedName>
        <fullName evidence="4">40S ribosomal protein S30</fullName>
    </submittedName>
</protein>
<organism evidence="4">
    <name type="scientific">Schistocephalus solidus</name>
    <name type="common">Tapeworm</name>
    <dbReference type="NCBI Taxonomy" id="70667"/>
    <lineage>
        <taxon>Eukaryota</taxon>
        <taxon>Metazoa</taxon>
        <taxon>Spiralia</taxon>
        <taxon>Lophotrochozoa</taxon>
        <taxon>Platyhelminthes</taxon>
        <taxon>Cestoda</taxon>
        <taxon>Eucestoda</taxon>
        <taxon>Diphyllobothriidea</taxon>
        <taxon>Diphyllobothriidae</taxon>
        <taxon>Schistocephalus</taxon>
    </lineage>
</organism>
<feature type="compositionally biased region" description="Pro residues" evidence="1">
    <location>
        <begin position="141"/>
        <end position="150"/>
    </location>
</feature>
<evidence type="ECO:0000313" key="2">
    <source>
        <dbReference type="EMBL" id="VDM01812.1"/>
    </source>
</evidence>
<dbReference type="EMBL" id="UYSU01039931">
    <property type="protein sequence ID" value="VDM01812.1"/>
    <property type="molecule type" value="Genomic_DNA"/>
</dbReference>
<dbReference type="WBParaSite" id="SSLN_0001600501-mRNA-1">
    <property type="protein sequence ID" value="SSLN_0001600501-mRNA-1"/>
    <property type="gene ID" value="SSLN_0001600501"/>
</dbReference>
<proteinExistence type="predicted"/>
<gene>
    <name evidence="2" type="ORF">SSLN_LOCUS15426</name>
</gene>
<dbReference type="OrthoDB" id="6316315at2759"/>
<keyword evidence="3" id="KW-1185">Reference proteome</keyword>
<dbReference type="AlphaFoldDB" id="A0A183TG28"/>
<reference evidence="4" key="1">
    <citation type="submission" date="2016-06" db="UniProtKB">
        <authorList>
            <consortium name="WormBaseParasite"/>
        </authorList>
    </citation>
    <scope>IDENTIFICATION</scope>
</reference>
<evidence type="ECO:0000313" key="4">
    <source>
        <dbReference type="WBParaSite" id="SSLN_0001600501-mRNA-1"/>
    </source>
</evidence>
<feature type="region of interest" description="Disordered" evidence="1">
    <location>
        <begin position="131"/>
        <end position="150"/>
    </location>
</feature>
<name>A0A183TG28_SCHSO</name>
<evidence type="ECO:0000256" key="1">
    <source>
        <dbReference type="SAM" id="MobiDB-lite"/>
    </source>
</evidence>
<feature type="compositionally biased region" description="Basic residues" evidence="1">
    <location>
        <begin position="23"/>
        <end position="33"/>
    </location>
</feature>
<evidence type="ECO:0000313" key="3">
    <source>
        <dbReference type="Proteomes" id="UP000275846"/>
    </source>
</evidence>
<feature type="region of interest" description="Disordered" evidence="1">
    <location>
        <begin position="1"/>
        <end position="33"/>
    </location>
</feature>
<dbReference type="Proteomes" id="UP000275846">
    <property type="component" value="Unassembled WGS sequence"/>
</dbReference>
<reference evidence="2 3" key="2">
    <citation type="submission" date="2018-11" db="EMBL/GenBank/DDBJ databases">
        <authorList>
            <consortium name="Pathogen Informatics"/>
        </authorList>
    </citation>
    <scope>NUCLEOTIDE SEQUENCE [LARGE SCALE GENOMIC DNA]</scope>
    <source>
        <strain evidence="2 3">NST_G2</strain>
    </source>
</reference>
<accession>A0A183TG28</accession>
<sequence>MGDERQPKRPFYGDVVTGVHRQGGQKRRNTKKNAVKRLELNAATWEDFAQDQLAWRKSVEPGAATYEVSYIDAEKTKRAARKSQMPQVHNVMQQQAKNINFYIDKHPCYPCFKPCDGDHPENRLVSRPQSRAPSFLLQPPRLTPPTPVTSLPAPPMPQSTNLHHRPFHLLSGLDYNLSSLRSHMHITH</sequence>